<accession>A0ABP5WHZ1</accession>
<gene>
    <name evidence="1" type="ORF">GCM10010255_80920</name>
</gene>
<organism evidence="1 2">
    <name type="scientific">Streptomyces coeruleofuscus</name>
    <dbReference type="NCBI Taxonomy" id="66879"/>
    <lineage>
        <taxon>Bacteria</taxon>
        <taxon>Bacillati</taxon>
        <taxon>Actinomycetota</taxon>
        <taxon>Actinomycetes</taxon>
        <taxon>Kitasatosporales</taxon>
        <taxon>Streptomycetaceae</taxon>
        <taxon>Streptomyces</taxon>
    </lineage>
</organism>
<proteinExistence type="predicted"/>
<protein>
    <submittedName>
        <fullName evidence="1">Uncharacterized protein</fullName>
    </submittedName>
</protein>
<dbReference type="Proteomes" id="UP001499986">
    <property type="component" value="Unassembled WGS sequence"/>
</dbReference>
<sequence length="49" mass="5265">MLCGTTTPLRSHAKEPVHKACAVLWNSRHPGELRFVSDPPKGGGTTDHA</sequence>
<evidence type="ECO:0000313" key="1">
    <source>
        <dbReference type="EMBL" id="GAA2426418.1"/>
    </source>
</evidence>
<reference evidence="2" key="1">
    <citation type="journal article" date="2019" name="Int. J. Syst. Evol. Microbiol.">
        <title>The Global Catalogue of Microorganisms (GCM) 10K type strain sequencing project: providing services to taxonomists for standard genome sequencing and annotation.</title>
        <authorList>
            <consortium name="The Broad Institute Genomics Platform"/>
            <consortium name="The Broad Institute Genome Sequencing Center for Infectious Disease"/>
            <person name="Wu L."/>
            <person name="Ma J."/>
        </authorList>
    </citation>
    <scope>NUCLEOTIDE SEQUENCE [LARGE SCALE GENOMIC DNA]</scope>
    <source>
        <strain evidence="2">JCM 4358</strain>
    </source>
</reference>
<evidence type="ECO:0000313" key="2">
    <source>
        <dbReference type="Proteomes" id="UP001499986"/>
    </source>
</evidence>
<comment type="caution">
    <text evidence="1">The sequence shown here is derived from an EMBL/GenBank/DDBJ whole genome shotgun (WGS) entry which is preliminary data.</text>
</comment>
<dbReference type="EMBL" id="BAAASE010000017">
    <property type="protein sequence ID" value="GAA2426418.1"/>
    <property type="molecule type" value="Genomic_DNA"/>
</dbReference>
<name>A0ABP5WHZ1_9ACTN</name>
<keyword evidence="2" id="KW-1185">Reference proteome</keyword>